<reference evidence="2 3" key="1">
    <citation type="submission" date="2024-05" db="EMBL/GenBank/DDBJ databases">
        <title>Genome sequencing and assembly of Indian major carp, Cirrhinus mrigala (Hamilton, 1822).</title>
        <authorList>
            <person name="Mohindra V."/>
            <person name="Chowdhury L.M."/>
            <person name="Lal K."/>
            <person name="Jena J.K."/>
        </authorList>
    </citation>
    <scope>NUCLEOTIDE SEQUENCE [LARGE SCALE GENOMIC DNA]</scope>
    <source>
        <strain evidence="2">CM1030</strain>
        <tissue evidence="2">Blood</tissue>
    </source>
</reference>
<dbReference type="AlphaFoldDB" id="A0ABD0Q1J6"/>
<sequence length="252" mass="27365">MSPFCELYQMVKQDLVAKTPRKSELPKTPLARPQVGHENVPAADVKSTPKQVTTPSTKKRRSSQSNSDDTTGPATPKQSLNANVEEKPTEDVPTVVSATPSLTEKSVTPVSQKKRTPSKTPQKFSAGEVVQQILLPQSEEKTPKSPKGRRSDGSQDQSIAQQMPSVQPQTPGSKDKNTEVKIANAGKRFEVQDVLPKITATTSASKKKARNCLTNACPPIPPFAVGQPLDAVWVLPKNPSLSYDVHPPLVFW</sequence>
<comment type="caution">
    <text evidence="2">The sequence shown here is derived from an EMBL/GenBank/DDBJ whole genome shotgun (WGS) entry which is preliminary data.</text>
</comment>
<dbReference type="EMBL" id="JAMKFB020000012">
    <property type="protein sequence ID" value="KAL0179945.1"/>
    <property type="molecule type" value="Genomic_DNA"/>
</dbReference>
<gene>
    <name evidence="2" type="ORF">M9458_025387</name>
</gene>
<feature type="compositionally biased region" description="Polar residues" evidence="1">
    <location>
        <begin position="154"/>
        <end position="172"/>
    </location>
</feature>
<evidence type="ECO:0000313" key="2">
    <source>
        <dbReference type="EMBL" id="KAL0179945.1"/>
    </source>
</evidence>
<evidence type="ECO:0000256" key="1">
    <source>
        <dbReference type="SAM" id="MobiDB-lite"/>
    </source>
</evidence>
<accession>A0ABD0Q1J6</accession>
<organism evidence="2 3">
    <name type="scientific">Cirrhinus mrigala</name>
    <name type="common">Mrigala</name>
    <dbReference type="NCBI Taxonomy" id="683832"/>
    <lineage>
        <taxon>Eukaryota</taxon>
        <taxon>Metazoa</taxon>
        <taxon>Chordata</taxon>
        <taxon>Craniata</taxon>
        <taxon>Vertebrata</taxon>
        <taxon>Euteleostomi</taxon>
        <taxon>Actinopterygii</taxon>
        <taxon>Neopterygii</taxon>
        <taxon>Teleostei</taxon>
        <taxon>Ostariophysi</taxon>
        <taxon>Cypriniformes</taxon>
        <taxon>Cyprinidae</taxon>
        <taxon>Labeoninae</taxon>
        <taxon>Labeonini</taxon>
        <taxon>Cirrhinus</taxon>
    </lineage>
</organism>
<protein>
    <submittedName>
        <fullName evidence="2">Uncharacterized protein</fullName>
    </submittedName>
</protein>
<feature type="region of interest" description="Disordered" evidence="1">
    <location>
        <begin position="15"/>
        <end position="177"/>
    </location>
</feature>
<feature type="compositionally biased region" description="Polar residues" evidence="1">
    <location>
        <begin position="63"/>
        <end position="82"/>
    </location>
</feature>
<proteinExistence type="predicted"/>
<evidence type="ECO:0000313" key="3">
    <source>
        <dbReference type="Proteomes" id="UP001529510"/>
    </source>
</evidence>
<feature type="compositionally biased region" description="Polar residues" evidence="1">
    <location>
        <begin position="96"/>
        <end position="111"/>
    </location>
</feature>
<feature type="compositionally biased region" description="Basic and acidic residues" evidence="1">
    <location>
        <begin position="138"/>
        <end position="153"/>
    </location>
</feature>
<keyword evidence="3" id="KW-1185">Reference proteome</keyword>
<name>A0ABD0Q1J6_CIRMR</name>
<dbReference type="Proteomes" id="UP001529510">
    <property type="component" value="Unassembled WGS sequence"/>
</dbReference>